<proteinExistence type="predicted"/>
<dbReference type="OrthoDB" id="5600002at2759"/>
<accession>Q4RA26</accession>
<reference evidence="2" key="2">
    <citation type="submission" date="2004-02" db="EMBL/GenBank/DDBJ databases">
        <authorList>
            <consortium name="Genoscope"/>
            <consortium name="Whitehead Institute Centre for Genome Research"/>
        </authorList>
    </citation>
    <scope>NUCLEOTIDE SEQUENCE</scope>
</reference>
<name>Q4RA26_TETNG</name>
<gene>
    <name evidence="2" type="ORF">GSTENG00038420001</name>
</gene>
<feature type="compositionally biased region" description="Polar residues" evidence="1">
    <location>
        <begin position="59"/>
        <end position="70"/>
    </location>
</feature>
<dbReference type="AlphaFoldDB" id="Q4RA26"/>
<feature type="non-terminal residue" evidence="2">
    <location>
        <position position="70"/>
    </location>
</feature>
<feature type="non-terminal residue" evidence="2">
    <location>
        <position position="1"/>
    </location>
</feature>
<dbReference type="EMBL" id="CAAE01024623">
    <property type="protein sequence ID" value="CAG14757.1"/>
    <property type="molecule type" value="Genomic_DNA"/>
</dbReference>
<protein>
    <submittedName>
        <fullName evidence="2">(spotted green pufferfish) hypothetical protein</fullName>
    </submittedName>
</protein>
<comment type="caution">
    <text evidence="2">The sequence shown here is derived from an EMBL/GenBank/DDBJ whole genome shotgun (WGS) entry which is preliminary data.</text>
</comment>
<reference evidence="2" key="1">
    <citation type="journal article" date="2004" name="Nature">
        <title>Genome duplication in the teleost fish Tetraodon nigroviridis reveals the early vertebrate proto-karyotype.</title>
        <authorList>
            <person name="Jaillon O."/>
            <person name="Aury J.-M."/>
            <person name="Brunet F."/>
            <person name="Petit J.-L."/>
            <person name="Stange-Thomann N."/>
            <person name="Mauceli E."/>
            <person name="Bouneau L."/>
            <person name="Fischer C."/>
            <person name="Ozouf-Costaz C."/>
            <person name="Bernot A."/>
            <person name="Nicaud S."/>
            <person name="Jaffe D."/>
            <person name="Fisher S."/>
            <person name="Lutfalla G."/>
            <person name="Dossat C."/>
            <person name="Segurens B."/>
            <person name="Dasilva C."/>
            <person name="Salanoubat M."/>
            <person name="Levy M."/>
            <person name="Boudet N."/>
            <person name="Castellano S."/>
            <person name="Anthouard V."/>
            <person name="Jubin C."/>
            <person name="Castelli V."/>
            <person name="Katinka M."/>
            <person name="Vacherie B."/>
            <person name="Biemont C."/>
            <person name="Skalli Z."/>
            <person name="Cattolico L."/>
            <person name="Poulain J."/>
            <person name="De Berardinis V."/>
            <person name="Cruaud C."/>
            <person name="Duprat S."/>
            <person name="Brottier P."/>
            <person name="Coutanceau J.-P."/>
            <person name="Gouzy J."/>
            <person name="Parra G."/>
            <person name="Lardier G."/>
            <person name="Chapple C."/>
            <person name="McKernan K.J."/>
            <person name="McEwan P."/>
            <person name="Bosak S."/>
            <person name="Kellis M."/>
            <person name="Volff J.-N."/>
            <person name="Guigo R."/>
            <person name="Zody M.C."/>
            <person name="Mesirov J."/>
            <person name="Lindblad-Toh K."/>
            <person name="Birren B."/>
            <person name="Nusbaum C."/>
            <person name="Kahn D."/>
            <person name="Robinson-Rechavi M."/>
            <person name="Laudet V."/>
            <person name="Schachter V."/>
            <person name="Quetier F."/>
            <person name="Saurin W."/>
            <person name="Scarpelli C."/>
            <person name="Wincker P."/>
            <person name="Lander E.S."/>
            <person name="Weissenbach J."/>
            <person name="Roest Crollius H."/>
        </authorList>
    </citation>
    <scope>NUCLEOTIDE SEQUENCE [LARGE SCALE GENOMIC DNA]</scope>
</reference>
<sequence length="70" mass="7559">VRSHGWVAKGENGRSPVHPSLCWFSELTVCVCVVELSSQHRGHAQPPGTPRDDGEIAGNFSNPFQSESVS</sequence>
<dbReference type="KEGG" id="tng:GSTEN00038420G001"/>
<evidence type="ECO:0000256" key="1">
    <source>
        <dbReference type="SAM" id="MobiDB-lite"/>
    </source>
</evidence>
<organism evidence="2">
    <name type="scientific">Tetraodon nigroviridis</name>
    <name type="common">Spotted green pufferfish</name>
    <name type="synonym">Chelonodon nigroviridis</name>
    <dbReference type="NCBI Taxonomy" id="99883"/>
    <lineage>
        <taxon>Eukaryota</taxon>
        <taxon>Metazoa</taxon>
        <taxon>Chordata</taxon>
        <taxon>Craniata</taxon>
        <taxon>Vertebrata</taxon>
        <taxon>Euteleostomi</taxon>
        <taxon>Actinopterygii</taxon>
        <taxon>Neopterygii</taxon>
        <taxon>Teleostei</taxon>
        <taxon>Neoteleostei</taxon>
        <taxon>Acanthomorphata</taxon>
        <taxon>Eupercaria</taxon>
        <taxon>Tetraodontiformes</taxon>
        <taxon>Tetradontoidea</taxon>
        <taxon>Tetraodontidae</taxon>
        <taxon>Tetraodon</taxon>
    </lineage>
</organism>
<feature type="region of interest" description="Disordered" evidence="1">
    <location>
        <begin position="38"/>
        <end position="70"/>
    </location>
</feature>
<evidence type="ECO:0000313" key="2">
    <source>
        <dbReference type="EMBL" id="CAG14757.1"/>
    </source>
</evidence>